<dbReference type="AlphaFoldDB" id="A0A1E3NDV3"/>
<sequence length="366" mass="39771">DDDDEFYTPGPDSLYASRVVIADHSLQSAQRRVQRQYDAHRAFDSVANLLARRDCYAFLRSSLTLQGTQPVSSRFTSAVAHSGPLGVLAVASWDGGCYFVDPSDLAVRSQLPGLHPEKVSGLQWSPTAASILATGGSDGTLNIVANPLDASSAGITPLTGHLARINDVCFHPLGRFVASASADLSWRLWDVETAQELYYQEGHTDSVNTVSIHPDGSLLASAGNDSVVKLWDLRSGKSVMDLHEDGHIKSVHALDWRSNGYHLASGGADAQLLLWDVRMGKKVASVLAHDKLISNVQFSPSGEFLVSTGYDGVLSLTASDSWIVFHKFKTLDKIMACDLFYRNGSNDYKDLNIVTGGWDRSVKLYN</sequence>
<gene>
    <name evidence="4" type="ORF">PICMEDRAFT_22582</name>
</gene>
<dbReference type="GO" id="GO:0000393">
    <property type="term" value="P:spliceosomal conformational changes to generate catalytic conformation"/>
    <property type="evidence" value="ECO:0007669"/>
    <property type="project" value="EnsemblFungi"/>
</dbReference>
<protein>
    <submittedName>
        <fullName evidence="4">Uncharacterized protein</fullName>
    </submittedName>
</protein>
<keyword evidence="2" id="KW-0677">Repeat</keyword>
<dbReference type="RefSeq" id="XP_019015424.1">
    <property type="nucleotide sequence ID" value="XM_019162269.1"/>
</dbReference>
<dbReference type="InterPro" id="IPR020472">
    <property type="entry name" value="WD40_PAC1"/>
</dbReference>
<feature type="repeat" description="WD" evidence="3">
    <location>
        <begin position="200"/>
        <end position="241"/>
    </location>
</feature>
<dbReference type="InterPro" id="IPR036322">
    <property type="entry name" value="WD40_repeat_dom_sf"/>
</dbReference>
<dbReference type="Gene3D" id="2.130.10.10">
    <property type="entry name" value="YVTN repeat-like/Quinoprotein amine dehydrogenase"/>
    <property type="match status" value="2"/>
</dbReference>
<feature type="non-terminal residue" evidence="4">
    <location>
        <position position="1"/>
    </location>
</feature>
<evidence type="ECO:0000256" key="1">
    <source>
        <dbReference type="ARBA" id="ARBA00022574"/>
    </source>
</evidence>
<dbReference type="PROSITE" id="PS50294">
    <property type="entry name" value="WD_REPEATS_REGION"/>
    <property type="match status" value="3"/>
</dbReference>
<feature type="repeat" description="WD" evidence="3">
    <location>
        <begin position="286"/>
        <end position="316"/>
    </location>
</feature>
<dbReference type="InterPro" id="IPR019775">
    <property type="entry name" value="WD40_repeat_CS"/>
</dbReference>
<evidence type="ECO:0000313" key="4">
    <source>
        <dbReference type="EMBL" id="ODQ44311.1"/>
    </source>
</evidence>
<evidence type="ECO:0000256" key="3">
    <source>
        <dbReference type="PROSITE-ProRule" id="PRU00221"/>
    </source>
</evidence>
<dbReference type="PROSITE" id="PS00678">
    <property type="entry name" value="WD_REPEATS_1"/>
    <property type="match status" value="3"/>
</dbReference>
<dbReference type="OrthoDB" id="540662at2759"/>
<feature type="non-terminal residue" evidence="4">
    <location>
        <position position="366"/>
    </location>
</feature>
<dbReference type="CDD" id="cd00200">
    <property type="entry name" value="WD40"/>
    <property type="match status" value="1"/>
</dbReference>
<dbReference type="SUPFAM" id="SSF50978">
    <property type="entry name" value="WD40 repeat-like"/>
    <property type="match status" value="1"/>
</dbReference>
<dbReference type="PRINTS" id="PR00320">
    <property type="entry name" value="GPROTEINBRPT"/>
</dbReference>
<dbReference type="PROSITE" id="PS50082">
    <property type="entry name" value="WD_REPEATS_2"/>
    <property type="match status" value="4"/>
</dbReference>
<keyword evidence="5" id="KW-1185">Reference proteome</keyword>
<accession>A0A1E3NDV3</accession>
<dbReference type="SMART" id="SM00320">
    <property type="entry name" value="WD40"/>
    <property type="match status" value="7"/>
</dbReference>
<dbReference type="GO" id="GO:0034247">
    <property type="term" value="P:snoRNA splicing"/>
    <property type="evidence" value="ECO:0007669"/>
    <property type="project" value="EnsemblFungi"/>
</dbReference>
<feature type="repeat" description="WD" evidence="3">
    <location>
        <begin position="244"/>
        <end position="285"/>
    </location>
</feature>
<organism evidence="4 5">
    <name type="scientific">Pichia membranifaciens NRRL Y-2026</name>
    <dbReference type="NCBI Taxonomy" id="763406"/>
    <lineage>
        <taxon>Eukaryota</taxon>
        <taxon>Fungi</taxon>
        <taxon>Dikarya</taxon>
        <taxon>Ascomycota</taxon>
        <taxon>Saccharomycotina</taxon>
        <taxon>Pichiomycetes</taxon>
        <taxon>Pichiales</taxon>
        <taxon>Pichiaceae</taxon>
        <taxon>Pichia</taxon>
    </lineage>
</organism>
<dbReference type="Pfam" id="PF00400">
    <property type="entry name" value="WD40"/>
    <property type="match status" value="5"/>
</dbReference>
<dbReference type="PANTHER" id="PTHR19846">
    <property type="entry name" value="WD40 REPEAT PROTEIN"/>
    <property type="match status" value="1"/>
</dbReference>
<reference evidence="4 5" key="1">
    <citation type="journal article" date="2016" name="Proc. Natl. Acad. Sci. U.S.A.">
        <title>Comparative genomics of biotechnologically important yeasts.</title>
        <authorList>
            <person name="Riley R."/>
            <person name="Haridas S."/>
            <person name="Wolfe K.H."/>
            <person name="Lopes M.R."/>
            <person name="Hittinger C.T."/>
            <person name="Goeker M."/>
            <person name="Salamov A.A."/>
            <person name="Wisecaver J.H."/>
            <person name="Long T.M."/>
            <person name="Calvey C.H."/>
            <person name="Aerts A.L."/>
            <person name="Barry K.W."/>
            <person name="Choi C."/>
            <person name="Clum A."/>
            <person name="Coughlan A.Y."/>
            <person name="Deshpande S."/>
            <person name="Douglass A.P."/>
            <person name="Hanson S.J."/>
            <person name="Klenk H.-P."/>
            <person name="LaButti K.M."/>
            <person name="Lapidus A."/>
            <person name="Lindquist E.A."/>
            <person name="Lipzen A.M."/>
            <person name="Meier-Kolthoff J.P."/>
            <person name="Ohm R.A."/>
            <person name="Otillar R.P."/>
            <person name="Pangilinan J.L."/>
            <person name="Peng Y."/>
            <person name="Rokas A."/>
            <person name="Rosa C.A."/>
            <person name="Scheuner C."/>
            <person name="Sibirny A.A."/>
            <person name="Slot J.C."/>
            <person name="Stielow J.B."/>
            <person name="Sun H."/>
            <person name="Kurtzman C.P."/>
            <person name="Blackwell M."/>
            <person name="Grigoriev I.V."/>
            <person name="Jeffries T.W."/>
        </authorList>
    </citation>
    <scope>NUCLEOTIDE SEQUENCE [LARGE SCALE GENOMIC DNA]</scope>
    <source>
        <strain evidence="4 5">NRRL Y-2026</strain>
    </source>
</reference>
<evidence type="ECO:0000256" key="2">
    <source>
        <dbReference type="ARBA" id="ARBA00022737"/>
    </source>
</evidence>
<dbReference type="GO" id="GO:0046540">
    <property type="term" value="C:U4/U6 x U5 tri-snRNP complex"/>
    <property type="evidence" value="ECO:0007669"/>
    <property type="project" value="EnsemblFungi"/>
</dbReference>
<dbReference type="EMBL" id="KV454007">
    <property type="protein sequence ID" value="ODQ44311.1"/>
    <property type="molecule type" value="Genomic_DNA"/>
</dbReference>
<name>A0A1E3NDV3_9ASCO</name>
<dbReference type="InterPro" id="IPR001680">
    <property type="entry name" value="WD40_rpt"/>
</dbReference>
<dbReference type="GO" id="GO:0017070">
    <property type="term" value="F:U6 snRNA binding"/>
    <property type="evidence" value="ECO:0007669"/>
    <property type="project" value="TreeGrafter"/>
</dbReference>
<dbReference type="GeneID" id="30178956"/>
<dbReference type="STRING" id="763406.A0A1E3NDV3"/>
<dbReference type="InterPro" id="IPR015943">
    <property type="entry name" value="WD40/YVTN_repeat-like_dom_sf"/>
</dbReference>
<dbReference type="Proteomes" id="UP000094455">
    <property type="component" value="Unassembled WGS sequence"/>
</dbReference>
<dbReference type="GO" id="GO:0030621">
    <property type="term" value="F:U4 snRNA binding"/>
    <property type="evidence" value="ECO:0007669"/>
    <property type="project" value="TreeGrafter"/>
</dbReference>
<dbReference type="PANTHER" id="PTHR19846:SF0">
    <property type="entry name" value="PRE-MRNA PROCESSING FACTOR 4"/>
    <property type="match status" value="1"/>
</dbReference>
<feature type="repeat" description="WD" evidence="3">
    <location>
        <begin position="158"/>
        <end position="199"/>
    </location>
</feature>
<keyword evidence="1 3" id="KW-0853">WD repeat</keyword>
<evidence type="ECO:0000313" key="5">
    <source>
        <dbReference type="Proteomes" id="UP000094455"/>
    </source>
</evidence>
<proteinExistence type="predicted"/>